<accession>A0A6C0DYG9</accession>
<sequence>MALNNAGISAGHFSGVKYDDDKYLEDVYDSTSPYSYYINPNYNFNCKGRLNLYGPRGGLMGVGVSSLSGDVLAAGQQNVDMDSIMSNRNVPGSRARQGKVNPVDLSKIRLKDVPICDSGYLDYSHTKMTDPALFMRGCPINRFYDLNKDPQANIYYDWGINTSLDAKDNYKMQVPNLRLMENDTNPTNPRDRLTKQRPRVIEINSNGNCGNLGTGCVRRQ</sequence>
<proteinExistence type="predicted"/>
<name>A0A6C0DYG9_9ZZZZ</name>
<reference evidence="1" key="1">
    <citation type="journal article" date="2020" name="Nature">
        <title>Giant virus diversity and host interactions through global metagenomics.</title>
        <authorList>
            <person name="Schulz F."/>
            <person name="Roux S."/>
            <person name="Paez-Espino D."/>
            <person name="Jungbluth S."/>
            <person name="Walsh D.A."/>
            <person name="Denef V.J."/>
            <person name="McMahon K.D."/>
            <person name="Konstantinidis K.T."/>
            <person name="Eloe-Fadrosh E.A."/>
            <person name="Kyrpides N.C."/>
            <person name="Woyke T."/>
        </authorList>
    </citation>
    <scope>NUCLEOTIDE SEQUENCE</scope>
    <source>
        <strain evidence="1">GVMAG-M-3300023179-103</strain>
    </source>
</reference>
<evidence type="ECO:0000313" key="1">
    <source>
        <dbReference type="EMBL" id="QHT21956.1"/>
    </source>
</evidence>
<protein>
    <submittedName>
        <fullName evidence="1">Uncharacterized protein</fullName>
    </submittedName>
</protein>
<dbReference type="AlphaFoldDB" id="A0A6C0DYG9"/>
<dbReference type="EMBL" id="MN739699">
    <property type="protein sequence ID" value="QHT21956.1"/>
    <property type="molecule type" value="Genomic_DNA"/>
</dbReference>
<organism evidence="1">
    <name type="scientific">viral metagenome</name>
    <dbReference type="NCBI Taxonomy" id="1070528"/>
    <lineage>
        <taxon>unclassified sequences</taxon>
        <taxon>metagenomes</taxon>
        <taxon>organismal metagenomes</taxon>
    </lineage>
</organism>